<dbReference type="PANTHER" id="PTHR15261:SF4">
    <property type="entry name" value="THROMBOSPONDIN-TYPE LAMININ G DOMAIN AND EAR REPEAT-CONTAINING PROTEIN"/>
    <property type="match status" value="1"/>
</dbReference>
<evidence type="ECO:0000259" key="4">
    <source>
        <dbReference type="PROSITE" id="PS50060"/>
    </source>
</evidence>
<dbReference type="InterPro" id="IPR009039">
    <property type="entry name" value="EAR"/>
</dbReference>
<dbReference type="PROSITE" id="PS00740">
    <property type="entry name" value="MAM_1"/>
    <property type="match status" value="1"/>
</dbReference>
<evidence type="ECO:0000313" key="5">
    <source>
        <dbReference type="EMBL" id="CAH3177915.1"/>
    </source>
</evidence>
<dbReference type="InterPro" id="IPR011048">
    <property type="entry name" value="Haem_d1_sf"/>
</dbReference>
<dbReference type="SMART" id="SM00137">
    <property type="entry name" value="MAM"/>
    <property type="match status" value="1"/>
</dbReference>
<reference evidence="5 6" key="1">
    <citation type="submission" date="2022-05" db="EMBL/GenBank/DDBJ databases">
        <authorList>
            <consortium name="Genoscope - CEA"/>
            <person name="William W."/>
        </authorList>
    </citation>
    <scope>NUCLEOTIDE SEQUENCE [LARGE SCALE GENOMIC DNA]</scope>
</reference>
<proteinExistence type="predicted"/>
<protein>
    <recommendedName>
        <fullName evidence="4">MAM domain-containing protein</fullName>
    </recommendedName>
</protein>
<feature type="domain" description="MAM" evidence="4">
    <location>
        <begin position="20"/>
        <end position="175"/>
    </location>
</feature>
<dbReference type="Gene3D" id="2.60.120.200">
    <property type="match status" value="1"/>
</dbReference>
<comment type="caution">
    <text evidence="5">The sequence shown here is derived from an EMBL/GenBank/DDBJ whole genome shotgun (WGS) entry which is preliminary data.</text>
</comment>
<dbReference type="Pfam" id="PF00629">
    <property type="entry name" value="MAM"/>
    <property type="match status" value="1"/>
</dbReference>
<evidence type="ECO:0000256" key="3">
    <source>
        <dbReference type="ARBA" id="ARBA00022737"/>
    </source>
</evidence>
<dbReference type="InterPro" id="IPR005492">
    <property type="entry name" value="EPTP"/>
</dbReference>
<organism evidence="5 6">
    <name type="scientific">Porites evermanni</name>
    <dbReference type="NCBI Taxonomy" id="104178"/>
    <lineage>
        <taxon>Eukaryota</taxon>
        <taxon>Metazoa</taxon>
        <taxon>Cnidaria</taxon>
        <taxon>Anthozoa</taxon>
        <taxon>Hexacorallia</taxon>
        <taxon>Scleractinia</taxon>
        <taxon>Fungiina</taxon>
        <taxon>Poritidae</taxon>
        <taxon>Porites</taxon>
    </lineage>
</organism>
<keyword evidence="6" id="KW-1185">Reference proteome</keyword>
<dbReference type="InterPro" id="IPR013320">
    <property type="entry name" value="ConA-like_dom_sf"/>
</dbReference>
<dbReference type="PROSITE" id="PS50060">
    <property type="entry name" value="MAM_2"/>
    <property type="match status" value="1"/>
</dbReference>
<sequence length="542" mass="61094">MRVRTVCTGSYAPDCLLLEATCNFDVSLCGFEQGTDDKFDWTRRKGNTPSGTGPSFDHTTGDMTGYFMYIEASSPRKREDNAKLYSPPLTFAGHMCLEFYYHMSGVAIGSLKVTIDEKVVFSRSGHRGNIWYKVSINVSAIVGLHSVTFEGVVGNGDSGDIAIDDFSLTAGSCAYDCSQKFHHFEKQQDLPTKGGSDVEHFTIDGTRFLAFANFFSETEGHNTDSFIYKQNNSTGIFFLYKTLRTHGGIDMEYFQIGDQHYLAVANHRYGTSYRLNSVIYQWSLSQEQFVVFQSIKTFGAHSFDFFEITNEQFLAVSNYYDGSSYSINSSIYKWNSNKFEKIQDIATEGAVNTETFVISNETFIAFANHGQWHLSPQNQDSVQSAVFKWSGQQFVKLQSFQTYGALDVKSFSDNGSTFLAFANYRHGVQRNINSPIYKWNGSNFVIFQSIPTPGAAGLHPFTMSNQTFLGVANHYDDGNRYNTMSVVYRVSQEQFIEYQEIPTQGAFGMTSFQYKGHTYLAVANRYTDPGKNNINSALYKWA</sequence>
<dbReference type="Proteomes" id="UP001159427">
    <property type="component" value="Unassembled WGS sequence"/>
</dbReference>
<dbReference type="SUPFAM" id="SSF49899">
    <property type="entry name" value="Concanavalin A-like lectins/glucanases"/>
    <property type="match status" value="1"/>
</dbReference>
<name>A0ABN8RJB0_9CNID</name>
<comment type="subcellular location">
    <subcellularLocation>
        <location evidence="1">Cell projection</location>
        <location evidence="1">Stereocilium</location>
    </subcellularLocation>
</comment>
<dbReference type="PROSITE" id="PS50912">
    <property type="entry name" value="EAR"/>
    <property type="match status" value="7"/>
</dbReference>
<dbReference type="SUPFAM" id="SSF51004">
    <property type="entry name" value="C-terminal (heme d1) domain of cytochrome cd1-nitrite reductase"/>
    <property type="match status" value="1"/>
</dbReference>
<evidence type="ECO:0000313" key="6">
    <source>
        <dbReference type="Proteomes" id="UP001159427"/>
    </source>
</evidence>
<gene>
    <name evidence="5" type="ORF">PEVE_00011523</name>
</gene>
<keyword evidence="3" id="KW-0677">Repeat</keyword>
<keyword evidence="2" id="KW-0732">Signal</keyword>
<dbReference type="PANTHER" id="PTHR15261">
    <property type="entry name" value="THROMBOSPONDIN-TYPE LAMININ G DOMAIN AND EAR REPEAT-CONTAINING"/>
    <property type="match status" value="1"/>
</dbReference>
<evidence type="ECO:0000256" key="2">
    <source>
        <dbReference type="ARBA" id="ARBA00022729"/>
    </source>
</evidence>
<evidence type="ECO:0000256" key="1">
    <source>
        <dbReference type="ARBA" id="ARBA00004645"/>
    </source>
</evidence>
<accession>A0ABN8RJB0</accession>
<dbReference type="InterPro" id="IPR000998">
    <property type="entry name" value="MAM_dom"/>
</dbReference>
<dbReference type="EMBL" id="CALNXI010001830">
    <property type="protein sequence ID" value="CAH3177915.1"/>
    <property type="molecule type" value="Genomic_DNA"/>
</dbReference>
<dbReference type="Pfam" id="PF03736">
    <property type="entry name" value="EPTP"/>
    <property type="match status" value="6"/>
</dbReference>
<dbReference type="CDD" id="cd06263">
    <property type="entry name" value="MAM"/>
    <property type="match status" value="1"/>
</dbReference>